<feature type="repeat" description="ANK" evidence="3">
    <location>
        <begin position="117"/>
        <end position="138"/>
    </location>
</feature>
<evidence type="ECO:0000256" key="1">
    <source>
        <dbReference type="ARBA" id="ARBA00022737"/>
    </source>
</evidence>
<evidence type="ECO:0000313" key="4">
    <source>
        <dbReference type="EMBL" id="CAG8974501.1"/>
    </source>
</evidence>
<dbReference type="Proteomes" id="UP000701801">
    <property type="component" value="Unassembled WGS sequence"/>
</dbReference>
<organism evidence="4 5">
    <name type="scientific">Hymenoscyphus albidus</name>
    <dbReference type="NCBI Taxonomy" id="595503"/>
    <lineage>
        <taxon>Eukaryota</taxon>
        <taxon>Fungi</taxon>
        <taxon>Dikarya</taxon>
        <taxon>Ascomycota</taxon>
        <taxon>Pezizomycotina</taxon>
        <taxon>Leotiomycetes</taxon>
        <taxon>Helotiales</taxon>
        <taxon>Helotiaceae</taxon>
        <taxon>Hymenoscyphus</taxon>
    </lineage>
</organism>
<dbReference type="SUPFAM" id="SSF48403">
    <property type="entry name" value="Ankyrin repeat"/>
    <property type="match status" value="3"/>
</dbReference>
<dbReference type="Pfam" id="PF12796">
    <property type="entry name" value="Ank_2"/>
    <property type="match status" value="3"/>
</dbReference>
<dbReference type="AlphaFoldDB" id="A0A9N9LL04"/>
<dbReference type="InterPro" id="IPR036770">
    <property type="entry name" value="Ankyrin_rpt-contain_sf"/>
</dbReference>
<comment type="caution">
    <text evidence="4">The sequence shown here is derived from an EMBL/GenBank/DDBJ whole genome shotgun (WGS) entry which is preliminary data.</text>
</comment>
<dbReference type="PANTHER" id="PTHR24198:SF165">
    <property type="entry name" value="ANKYRIN REPEAT-CONTAINING PROTEIN-RELATED"/>
    <property type="match status" value="1"/>
</dbReference>
<dbReference type="Gene3D" id="1.25.40.20">
    <property type="entry name" value="Ankyrin repeat-containing domain"/>
    <property type="match status" value="3"/>
</dbReference>
<sequence>MPKSSLKVSEAIFLQAAEHGIVTEIVSLVSSIKDLANEKEQLRILAEGLKLVLQYGHDSCLEHLLSRGADPNIPDDDGDTALHVAVEEVNNFNDDSVIKNVKTLLEYGADFTIQNRSGETPLHVAARNSEHKQILRHLHPIIDSESFQFSLFSSKPSLLLCATESGSDDNIKFLSEQYECFALFPRIFGAENTLLGLATLRRTAFAMDLLLKKGLSTKTLNADGTSVLYDATTSGHEEVFKYIISLGTIDTSSKLDGWKAIHEAAKGRLTAKLAGEDPNTQTADGSSALHLSIESSLCTQLLCRQDQINENYFNVLRLIVASGGNLASRCDMHKRPFDYLLEACADLSRFSYYPNKDDFEAILKFFISNIPRESLNELCGNGMTPLVFAIDQQNMIMVELLLACQEVDVDIKDQHSRLAALEIAAKNGCNKVVAETLLSRTKYSVQATNQIAGFSLLHYAVQEKKKQTMLKLLLETKAGDIRAPTRDGRTPLELAIMAENTAAAQLLVEAGVDVQSPFENTGYAISPLHLASEVGFLPVVQKLVDLGANVNMHSQGEQATPLHFAATSKKAAWDTSLYLIEKCADVNVLDYISYTPYLVAARSNRRNIVQEHMKIDNNLDGKPTDGRDLLYWSIYHGQNTILKSLQQRGQDLKYEIRDDKNKLLGNTLMVAVQTCNEEAFEMLWDESIVDFISDDGWTLAHSAVLPQKDEVRKDCSSTMYPGTFRQSHTGCKR</sequence>
<dbReference type="SMART" id="SM00248">
    <property type="entry name" value="ANK"/>
    <property type="match status" value="11"/>
</dbReference>
<name>A0A9N9LL04_9HELO</name>
<evidence type="ECO:0008006" key="6">
    <source>
        <dbReference type="Google" id="ProtNLM"/>
    </source>
</evidence>
<dbReference type="InterPro" id="IPR002110">
    <property type="entry name" value="Ankyrin_rpt"/>
</dbReference>
<dbReference type="PROSITE" id="PS50088">
    <property type="entry name" value="ANK_REPEAT"/>
    <property type="match status" value="5"/>
</dbReference>
<reference evidence="4" key="1">
    <citation type="submission" date="2021-07" db="EMBL/GenBank/DDBJ databases">
        <authorList>
            <person name="Durling M."/>
        </authorList>
    </citation>
    <scope>NUCLEOTIDE SEQUENCE</scope>
</reference>
<protein>
    <recommendedName>
        <fullName evidence="6">Ankyrin</fullName>
    </recommendedName>
</protein>
<feature type="repeat" description="ANK" evidence="3">
    <location>
        <begin position="557"/>
        <end position="591"/>
    </location>
</feature>
<accession>A0A9N9LL04</accession>
<dbReference type="EMBL" id="CAJVRM010000107">
    <property type="protein sequence ID" value="CAG8974501.1"/>
    <property type="molecule type" value="Genomic_DNA"/>
</dbReference>
<evidence type="ECO:0000256" key="3">
    <source>
        <dbReference type="PROSITE-ProRule" id="PRU00023"/>
    </source>
</evidence>
<dbReference type="PANTHER" id="PTHR24198">
    <property type="entry name" value="ANKYRIN REPEAT AND PROTEIN KINASE DOMAIN-CONTAINING PROTEIN"/>
    <property type="match status" value="1"/>
</dbReference>
<dbReference type="OrthoDB" id="194358at2759"/>
<keyword evidence="1" id="KW-0677">Repeat</keyword>
<evidence type="ECO:0000256" key="2">
    <source>
        <dbReference type="ARBA" id="ARBA00023043"/>
    </source>
</evidence>
<keyword evidence="2 3" id="KW-0040">ANK repeat</keyword>
<feature type="repeat" description="ANK" evidence="3">
    <location>
        <begin position="77"/>
        <end position="116"/>
    </location>
</feature>
<dbReference type="Pfam" id="PF00023">
    <property type="entry name" value="Ank"/>
    <property type="match status" value="1"/>
</dbReference>
<dbReference type="PROSITE" id="PS50297">
    <property type="entry name" value="ANK_REP_REGION"/>
    <property type="match status" value="3"/>
</dbReference>
<feature type="repeat" description="ANK" evidence="3">
    <location>
        <begin position="523"/>
        <end position="555"/>
    </location>
</feature>
<feature type="repeat" description="ANK" evidence="3">
    <location>
        <begin position="487"/>
        <end position="519"/>
    </location>
</feature>
<keyword evidence="5" id="KW-1185">Reference proteome</keyword>
<proteinExistence type="predicted"/>
<gene>
    <name evidence="4" type="ORF">HYALB_00009036</name>
</gene>
<evidence type="ECO:0000313" key="5">
    <source>
        <dbReference type="Proteomes" id="UP000701801"/>
    </source>
</evidence>